<evidence type="ECO:0000256" key="1">
    <source>
        <dbReference type="ARBA" id="ARBA00006484"/>
    </source>
</evidence>
<dbReference type="AlphaFoldDB" id="A0A0N7KXW1"/>
<evidence type="ECO:0000256" key="2">
    <source>
        <dbReference type="ARBA" id="ARBA00023002"/>
    </source>
</evidence>
<dbReference type="InterPro" id="IPR020904">
    <property type="entry name" value="Sc_DH/Rdtase_CS"/>
</dbReference>
<reference evidence="3" key="1">
    <citation type="journal article" date="2015" name="Proc. Natl. Acad. Sci. U.S.A.">
        <title>Bacterial clade with the ribosomal RNA operon on a small plasmid rather than the chromosome.</title>
        <authorList>
            <person name="Anda M."/>
            <person name="Ohtsubo Y."/>
            <person name="Okubo T."/>
            <person name="Sugawara M."/>
            <person name="Nagata Y."/>
            <person name="Tsuda M."/>
            <person name="Minamisawa K."/>
            <person name="Mitsui H."/>
        </authorList>
    </citation>
    <scope>NUCLEOTIDE SEQUENCE</scope>
    <source>
        <strain evidence="3">JCM 14755</strain>
    </source>
</reference>
<comment type="similarity">
    <text evidence="1">Belongs to the short-chain dehydrogenases/reductases (SDR) family.</text>
</comment>
<dbReference type="PRINTS" id="PR00081">
    <property type="entry name" value="GDHRDH"/>
</dbReference>
<dbReference type="GO" id="GO:0005975">
    <property type="term" value="P:carbohydrate metabolic process"/>
    <property type="evidence" value="ECO:0007669"/>
    <property type="project" value="UniProtKB-ARBA"/>
</dbReference>
<dbReference type="GO" id="GO:0016616">
    <property type="term" value="F:oxidoreductase activity, acting on the CH-OH group of donors, NAD or NADP as acceptor"/>
    <property type="evidence" value="ECO:0007669"/>
    <property type="project" value="UniProtKB-ARBA"/>
</dbReference>
<evidence type="ECO:0000313" key="3">
    <source>
        <dbReference type="EMBL" id="BAT28025.1"/>
    </source>
</evidence>
<accession>A0A0N7KXW1</accession>
<dbReference type="PANTHER" id="PTHR42760">
    <property type="entry name" value="SHORT-CHAIN DEHYDROGENASES/REDUCTASES FAMILY MEMBER"/>
    <property type="match status" value="1"/>
</dbReference>
<name>A0A0N7KXW1_9HYPH</name>
<dbReference type="EMBL" id="LC066376">
    <property type="protein sequence ID" value="BAT28025.1"/>
    <property type="molecule type" value="Genomic_DNA"/>
</dbReference>
<dbReference type="PRINTS" id="PR00080">
    <property type="entry name" value="SDRFAMILY"/>
</dbReference>
<dbReference type="SUPFAM" id="SSF51735">
    <property type="entry name" value="NAD(P)-binding Rossmann-fold domains"/>
    <property type="match status" value="1"/>
</dbReference>
<dbReference type="RefSeq" id="WP_062228021.1">
    <property type="nucleotide sequence ID" value="NZ_BBWR01000010.1"/>
</dbReference>
<dbReference type="OrthoDB" id="9803333at2"/>
<organism evidence="3">
    <name type="scientific">Aureimonas frigidaquae</name>
    <dbReference type="NCBI Taxonomy" id="424757"/>
    <lineage>
        <taxon>Bacteria</taxon>
        <taxon>Pseudomonadati</taxon>
        <taxon>Pseudomonadota</taxon>
        <taxon>Alphaproteobacteria</taxon>
        <taxon>Hyphomicrobiales</taxon>
        <taxon>Aurantimonadaceae</taxon>
        <taxon>Aureimonas</taxon>
    </lineage>
</organism>
<dbReference type="InterPro" id="IPR036291">
    <property type="entry name" value="NAD(P)-bd_dom_sf"/>
</dbReference>
<proteinExistence type="inferred from homology"/>
<sequence>MADNTRDYTRLFDLTGRKAIVTGGSRGIGRALAQALAAHGADVAIVVRSTMAQAESLAKTLNEASPNGAGDSFAIKADVSDPDDVERMAAAVEARWGRADILVNNAGIVLPGNAEDYPLSQWRETMSVNLDGVFLVSQAIGRMMIRQKSGSIINIGSMSGRIVNWPFRHAAYNVSKAAVHMLTKCLATEWAEHNVRVNALAPGYIMTELTEEVLREHPDVVTQHWAAGAVQNRIGSVDELAGAVIYLASDASSFTTGEIHTVDGGLTLR</sequence>
<dbReference type="FunFam" id="3.40.50.720:FF:000240">
    <property type="entry name" value="SDR family oxidoreductase"/>
    <property type="match status" value="1"/>
</dbReference>
<dbReference type="PROSITE" id="PS00061">
    <property type="entry name" value="ADH_SHORT"/>
    <property type="match status" value="1"/>
</dbReference>
<dbReference type="Pfam" id="PF13561">
    <property type="entry name" value="adh_short_C2"/>
    <property type="match status" value="1"/>
</dbReference>
<dbReference type="Gene3D" id="3.40.50.720">
    <property type="entry name" value="NAD(P)-binding Rossmann-like Domain"/>
    <property type="match status" value="1"/>
</dbReference>
<dbReference type="PANTHER" id="PTHR42760:SF115">
    <property type="entry name" value="3-OXOACYL-[ACYL-CARRIER-PROTEIN] REDUCTASE FABG"/>
    <property type="match status" value="1"/>
</dbReference>
<protein>
    <submittedName>
        <fullName evidence="3">Short-chain dehydrogenase/reductase</fullName>
    </submittedName>
</protein>
<keyword evidence="2" id="KW-0560">Oxidoreductase</keyword>
<dbReference type="InterPro" id="IPR002347">
    <property type="entry name" value="SDR_fam"/>
</dbReference>